<accession>H0E8I3</accession>
<dbReference type="Proteomes" id="UP000005143">
    <property type="component" value="Unassembled WGS sequence"/>
</dbReference>
<sequence length="137" mass="15492">MKVSARAVREEHFRHGVHMRQHGITVDEPTELGGEDGGPTPQELLAASLAACTAITLQMYAERKGWEIGDLEVECNYKPAPERGCPTRFELVMHVDDAMDDEQLERLRVIATKCPVHRVLDGEVMFDERVERISHVK</sequence>
<dbReference type="SUPFAM" id="SSF82784">
    <property type="entry name" value="OsmC-like"/>
    <property type="match status" value="1"/>
</dbReference>
<dbReference type="PANTHER" id="PTHR39624:SF2">
    <property type="entry name" value="OSMC-LIKE PROTEIN"/>
    <property type="match status" value="1"/>
</dbReference>
<name>H0E8I3_9ACTN</name>
<dbReference type="InterPro" id="IPR036102">
    <property type="entry name" value="OsmC/Ohrsf"/>
</dbReference>
<organism evidence="1 2">
    <name type="scientific">Patulibacter medicamentivorans</name>
    <dbReference type="NCBI Taxonomy" id="1097667"/>
    <lineage>
        <taxon>Bacteria</taxon>
        <taxon>Bacillati</taxon>
        <taxon>Actinomycetota</taxon>
        <taxon>Thermoleophilia</taxon>
        <taxon>Solirubrobacterales</taxon>
        <taxon>Patulibacteraceae</taxon>
        <taxon>Patulibacter</taxon>
    </lineage>
</organism>
<gene>
    <name evidence="1" type="ORF">PAI11_31440</name>
</gene>
<evidence type="ECO:0000313" key="1">
    <source>
        <dbReference type="EMBL" id="EHN09983.1"/>
    </source>
</evidence>
<comment type="caution">
    <text evidence="1">The sequence shown here is derived from an EMBL/GenBank/DDBJ whole genome shotgun (WGS) entry which is preliminary data.</text>
</comment>
<dbReference type="EMBL" id="AGUD01000244">
    <property type="protein sequence ID" value="EHN09983.1"/>
    <property type="molecule type" value="Genomic_DNA"/>
</dbReference>
<dbReference type="InterPro" id="IPR015946">
    <property type="entry name" value="KH_dom-like_a/b"/>
</dbReference>
<dbReference type="PATRIC" id="fig|1097667.3.peg.3117"/>
<dbReference type="Gene3D" id="3.30.300.20">
    <property type="match status" value="1"/>
</dbReference>
<dbReference type="RefSeq" id="WP_007576931.1">
    <property type="nucleotide sequence ID" value="NZ_AGUD01000244.1"/>
</dbReference>
<proteinExistence type="predicted"/>
<reference evidence="1 2" key="1">
    <citation type="journal article" date="2013" name="Biodegradation">
        <title>Quantitative proteomic analysis of ibuprofen-degrading Patulibacter sp. strain I11.</title>
        <authorList>
            <person name="Almeida B."/>
            <person name="Kjeldal H."/>
            <person name="Lolas I."/>
            <person name="Knudsen A.D."/>
            <person name="Carvalho G."/>
            <person name="Nielsen K.L."/>
            <person name="Barreto Crespo M.T."/>
            <person name="Stensballe A."/>
            <person name="Nielsen J.L."/>
        </authorList>
    </citation>
    <scope>NUCLEOTIDE SEQUENCE [LARGE SCALE GENOMIC DNA]</scope>
    <source>
        <strain evidence="1 2">I11</strain>
    </source>
</reference>
<dbReference type="PANTHER" id="PTHR39624">
    <property type="entry name" value="PROTEIN INVOLVED IN RIMO-MEDIATED BETA-METHYLTHIOLATION OF RIBOSOMAL PROTEIN S12 YCAO"/>
    <property type="match status" value="1"/>
</dbReference>
<keyword evidence="2" id="KW-1185">Reference proteome</keyword>
<evidence type="ECO:0000313" key="2">
    <source>
        <dbReference type="Proteomes" id="UP000005143"/>
    </source>
</evidence>
<protein>
    <submittedName>
        <fullName evidence="1">Putative redox protein regulator of disulfide bond formation</fullName>
    </submittedName>
</protein>
<dbReference type="AlphaFoldDB" id="H0E8I3"/>
<dbReference type="InterPro" id="IPR003718">
    <property type="entry name" value="OsmC/Ohr_fam"/>
</dbReference>
<dbReference type="OrthoDB" id="9789573at2"/>
<dbReference type="Pfam" id="PF02566">
    <property type="entry name" value="OsmC"/>
    <property type="match status" value="1"/>
</dbReference>